<keyword evidence="3" id="KW-0547">Nucleotide-binding</keyword>
<dbReference type="GO" id="GO:0005524">
    <property type="term" value="F:ATP binding"/>
    <property type="evidence" value="ECO:0007669"/>
    <property type="project" value="UniProtKB-KW"/>
</dbReference>
<reference evidence="7" key="1">
    <citation type="submission" date="2021-03" db="EMBL/GenBank/DDBJ databases">
        <title>Streptomyces poriferae sp. nov., a novel marine sponge-derived Actinobacteria species with anti-MRSA activity.</title>
        <authorList>
            <person name="Sandoval-Powers M."/>
            <person name="Kralova S."/>
            <person name="Nguyen G.-S."/>
            <person name="Fawwal D."/>
            <person name="Degnes K."/>
            <person name="Klinkenberg G."/>
            <person name="Sletta H."/>
            <person name="Wentzel A."/>
            <person name="Liles M.R."/>
        </authorList>
    </citation>
    <scope>NUCLEOTIDE SEQUENCE</scope>
    <source>
        <strain evidence="7">DSM 41794</strain>
    </source>
</reference>
<proteinExistence type="inferred from homology"/>
<evidence type="ECO:0000256" key="3">
    <source>
        <dbReference type="ARBA" id="ARBA00022741"/>
    </source>
</evidence>
<dbReference type="Pfam" id="PF00005">
    <property type="entry name" value="ABC_tran"/>
    <property type="match status" value="1"/>
</dbReference>
<organism evidence="7 8">
    <name type="scientific">Streptomyces beijiangensis</name>
    <dbReference type="NCBI Taxonomy" id="163361"/>
    <lineage>
        <taxon>Bacteria</taxon>
        <taxon>Bacillati</taxon>
        <taxon>Actinomycetota</taxon>
        <taxon>Actinomycetes</taxon>
        <taxon>Kitasatosporales</taxon>
        <taxon>Streptomycetaceae</taxon>
        <taxon>Streptomyces</taxon>
    </lineage>
</organism>
<dbReference type="RefSeq" id="WP_206963505.1">
    <property type="nucleotide sequence ID" value="NZ_BAAAJJ010000001.1"/>
</dbReference>
<evidence type="ECO:0000256" key="2">
    <source>
        <dbReference type="ARBA" id="ARBA00022448"/>
    </source>
</evidence>
<dbReference type="SUPFAM" id="SSF52540">
    <property type="entry name" value="P-loop containing nucleoside triphosphate hydrolases"/>
    <property type="match status" value="1"/>
</dbReference>
<keyword evidence="4 7" id="KW-0067">ATP-binding</keyword>
<dbReference type="SMART" id="SM00382">
    <property type="entry name" value="AAA"/>
    <property type="match status" value="1"/>
</dbReference>
<accession>A0A939JFF9</accession>
<evidence type="ECO:0000256" key="4">
    <source>
        <dbReference type="ARBA" id="ARBA00022840"/>
    </source>
</evidence>
<name>A0A939JFF9_9ACTN</name>
<dbReference type="PROSITE" id="PS50893">
    <property type="entry name" value="ABC_TRANSPORTER_2"/>
    <property type="match status" value="1"/>
</dbReference>
<dbReference type="InterPro" id="IPR027417">
    <property type="entry name" value="P-loop_NTPase"/>
</dbReference>
<comment type="caution">
    <text evidence="7">The sequence shown here is derived from an EMBL/GenBank/DDBJ whole genome shotgun (WGS) entry which is preliminary data.</text>
</comment>
<keyword evidence="8" id="KW-1185">Reference proteome</keyword>
<gene>
    <name evidence="7" type="ORF">J0695_20165</name>
</gene>
<feature type="domain" description="ABC transporter" evidence="6">
    <location>
        <begin position="2"/>
        <end position="227"/>
    </location>
</feature>
<dbReference type="InterPro" id="IPR003439">
    <property type="entry name" value="ABC_transporter-like_ATP-bd"/>
</dbReference>
<dbReference type="EMBL" id="JAFLRJ010000182">
    <property type="protein sequence ID" value="MBO0514096.1"/>
    <property type="molecule type" value="Genomic_DNA"/>
</dbReference>
<protein>
    <submittedName>
        <fullName evidence="7">ABC transporter ATP-binding protein</fullName>
    </submittedName>
</protein>
<keyword evidence="2" id="KW-0813">Transport</keyword>
<evidence type="ECO:0000256" key="1">
    <source>
        <dbReference type="ARBA" id="ARBA00005417"/>
    </source>
</evidence>
<evidence type="ECO:0000313" key="8">
    <source>
        <dbReference type="Proteomes" id="UP000664167"/>
    </source>
</evidence>
<dbReference type="AlphaFoldDB" id="A0A939JFF9"/>
<dbReference type="PANTHER" id="PTHR43335">
    <property type="entry name" value="ABC TRANSPORTER, ATP-BINDING PROTEIN"/>
    <property type="match status" value="1"/>
</dbReference>
<evidence type="ECO:0000259" key="6">
    <source>
        <dbReference type="PROSITE" id="PS50893"/>
    </source>
</evidence>
<dbReference type="CDD" id="cd03268">
    <property type="entry name" value="ABC_BcrA_bacitracin_resist"/>
    <property type="match status" value="1"/>
</dbReference>
<dbReference type="PANTHER" id="PTHR43335:SF4">
    <property type="entry name" value="ABC TRANSPORTER, ATP-BINDING PROTEIN"/>
    <property type="match status" value="1"/>
</dbReference>
<dbReference type="InterPro" id="IPR003593">
    <property type="entry name" value="AAA+_ATPase"/>
</dbReference>
<comment type="similarity">
    <text evidence="1">Belongs to the ABC transporter superfamily.</text>
</comment>
<sequence>MIELEGLTKRYGDKTAVDQLSFQVRPGMVTGFLGPNGAGKSTTMRMMIGLDNPTGGSVRIDGKHYRDLAEPLKYIGALLDAKAMHGGRSAYNNLLCLAQSNRIPTSRVSEVLDTVGLAPVAKKKSKGFSLGMGQRLGIASALLGNPEILMFDEPVNGLDPEGIHWIRNLMKRLASEGRTIFVSSHLMSEMALTADHLIVIGQGKLLADTSMADFIQQNSRSYVRLRSPQQERLRDIITEAGITAVSVGDGSIEVDSATSEQLGELAAGHQIVLHELSPQRASLEEAFMQMTAGSVEYHAHSDDSEAADPGLPPAPRWGQGSTKKNKGA</sequence>
<dbReference type="Gene3D" id="3.40.50.300">
    <property type="entry name" value="P-loop containing nucleotide triphosphate hydrolases"/>
    <property type="match status" value="1"/>
</dbReference>
<feature type="region of interest" description="Disordered" evidence="5">
    <location>
        <begin position="299"/>
        <end position="328"/>
    </location>
</feature>
<dbReference type="GO" id="GO:0016887">
    <property type="term" value="F:ATP hydrolysis activity"/>
    <property type="evidence" value="ECO:0007669"/>
    <property type="project" value="InterPro"/>
</dbReference>
<dbReference type="Proteomes" id="UP000664167">
    <property type="component" value="Unassembled WGS sequence"/>
</dbReference>
<evidence type="ECO:0000313" key="7">
    <source>
        <dbReference type="EMBL" id="MBO0514096.1"/>
    </source>
</evidence>
<evidence type="ECO:0000256" key="5">
    <source>
        <dbReference type="SAM" id="MobiDB-lite"/>
    </source>
</evidence>